<dbReference type="InterPro" id="IPR027417">
    <property type="entry name" value="P-loop_NTPase"/>
</dbReference>
<feature type="domain" description="Helicase ATP-binding" evidence="5">
    <location>
        <begin position="298"/>
        <end position="470"/>
    </location>
</feature>
<dbReference type="SMART" id="SM00490">
    <property type="entry name" value="HELICc"/>
    <property type="match status" value="1"/>
</dbReference>
<protein>
    <recommendedName>
        <fullName evidence="9">DEAD/DEAH box helicase</fullName>
    </recommendedName>
</protein>
<evidence type="ECO:0000259" key="6">
    <source>
        <dbReference type="PROSITE" id="PS51194"/>
    </source>
</evidence>
<comment type="caution">
    <text evidence="7">The sequence shown here is derived from an EMBL/GenBank/DDBJ whole genome shotgun (WGS) entry which is preliminary data.</text>
</comment>
<reference evidence="7 8" key="1">
    <citation type="submission" date="2016-10" db="EMBL/GenBank/DDBJ databases">
        <title>Paenibacillus species isolates.</title>
        <authorList>
            <person name="Beno S.M."/>
        </authorList>
    </citation>
    <scope>NUCLEOTIDE SEQUENCE [LARGE SCALE GENOMIC DNA]</scope>
    <source>
        <strain evidence="7 8">FSL H7-0744</strain>
    </source>
</reference>
<evidence type="ECO:0000256" key="3">
    <source>
        <dbReference type="ARBA" id="ARBA00022806"/>
    </source>
</evidence>
<evidence type="ECO:0000313" key="7">
    <source>
        <dbReference type="EMBL" id="OMD37022.1"/>
    </source>
</evidence>
<evidence type="ECO:0000256" key="2">
    <source>
        <dbReference type="ARBA" id="ARBA00022801"/>
    </source>
</evidence>
<dbReference type="PANTHER" id="PTHR47961:SF6">
    <property type="entry name" value="DNA-DIRECTED DNA POLYMERASE"/>
    <property type="match status" value="1"/>
</dbReference>
<dbReference type="PROSITE" id="PS51192">
    <property type="entry name" value="HELICASE_ATP_BIND_1"/>
    <property type="match status" value="1"/>
</dbReference>
<dbReference type="InterPro" id="IPR001650">
    <property type="entry name" value="Helicase_C-like"/>
</dbReference>
<accession>A0ABX3GTT5</accession>
<evidence type="ECO:0000259" key="5">
    <source>
        <dbReference type="PROSITE" id="PS51192"/>
    </source>
</evidence>
<organism evidence="7 8">
    <name type="scientific">Paenibacillus borealis</name>
    <dbReference type="NCBI Taxonomy" id="160799"/>
    <lineage>
        <taxon>Bacteria</taxon>
        <taxon>Bacillati</taxon>
        <taxon>Bacillota</taxon>
        <taxon>Bacilli</taxon>
        <taxon>Bacillales</taxon>
        <taxon>Paenibacillaceae</taxon>
        <taxon>Paenibacillus</taxon>
    </lineage>
</organism>
<dbReference type="SMART" id="SM00487">
    <property type="entry name" value="DEXDc"/>
    <property type="match status" value="1"/>
</dbReference>
<keyword evidence="2" id="KW-0378">Hydrolase</keyword>
<keyword evidence="4" id="KW-0067">ATP-binding</keyword>
<dbReference type="Proteomes" id="UP000187412">
    <property type="component" value="Unassembled WGS sequence"/>
</dbReference>
<proteinExistence type="predicted"/>
<dbReference type="EMBL" id="MPTB01000073">
    <property type="protein sequence ID" value="OMD37022.1"/>
    <property type="molecule type" value="Genomic_DNA"/>
</dbReference>
<dbReference type="PROSITE" id="PS51194">
    <property type="entry name" value="HELICASE_CTER"/>
    <property type="match status" value="1"/>
</dbReference>
<gene>
    <name evidence="7" type="ORF">BSK56_31680</name>
</gene>
<dbReference type="InterPro" id="IPR014001">
    <property type="entry name" value="Helicase_ATP-bd"/>
</dbReference>
<evidence type="ECO:0000256" key="1">
    <source>
        <dbReference type="ARBA" id="ARBA00022741"/>
    </source>
</evidence>
<sequence>MLDEYAKEQYEVASTLLDDINGEDIRELLLKVTIENARVNYFKTTQMNNVVDESDNLILERLAKALLIRIVFDTELQSETLQAAALVCAQVFETLTPTIIEYNKYTINDSMFINRIVTSLLYYIAGYDPNAAQSAKSIHRDSITSPKNSIEPVIIENLIRFASLELQYIVHKEAPKEKVEGIKDYRDLKHVTREAMLWELNECLVLFKKELTLVHNEWDIDIEKRLLRLHRISTNCGESTILLLALILLLVNRTFPSRAISILQSPGDCPLNIWNEHMQRYLDERVFIIWPPHKEAIEKGLLNHQNNIIAIPTGTGKSLIAEHKVISSLQRGSIIIYLAPTHALCRQISERMKKIIAVQNLFSDQILLIDDLDNLNRFEQFDSSKLILVMTPEKCTSLYAKRSELFIHVSLYVVDEFHNIKEGNRGALLDSLLARVSENSENAVYLLMSALLDKSTILPKWLEALNNKPSDAVYTRWRPARTLRGFISHPLREYNNALDEARKSGKKSYSKELTTDLFFCVQDVWNDETQKSAYPIRLPNKLKIRFKLSKFGNWTTEGYGNDMARQLGNWLATCNLPVLIFSQTTRHLIGEIEAHKKINKFEYIMNRRVDAYLTFAEIELGEVSDLEEGLINGIGIHSQALIDEEQEAVEAFFKSCNRGVVCATGTLAQGLNLPASAVVVNTTKQYNADDIPKPMSKEEVINMLGRAGRPGLAFQSIGVIIPQYPSSHNENGFTLAPEYNEYLERIDAVVPVGSGLTQILNSVAGSPFENALDNYTFLLNTTTKDDQINKRIIRKTLASYLLDSEVIDNATDNCDKWLSIVQDDPLMKQYVDIAKKSAVSIKVAKTLLESIDEEGTLFLVSYTDATVGDWLNWYMNNIRKLAGEFLIENVHNSFKHSEILCEFLIAWTNGKTIKEIGDIMVIHGVGVEGRNHNRNNQGPIAKVVHILQDGIRNISHLANCYITIIESIIEKTGYDYLVPESLQMLPSFISWGVKSNEALKFRKRGLPRLLSTQLGKEFGDVSYLGTLINEWKETGDIPGMEYTEKVKNAIFEII</sequence>
<dbReference type="Pfam" id="PF00270">
    <property type="entry name" value="DEAD"/>
    <property type="match status" value="1"/>
</dbReference>
<keyword evidence="3" id="KW-0347">Helicase</keyword>
<dbReference type="RefSeq" id="WP_076114358.1">
    <property type="nucleotide sequence ID" value="NZ_MPTB01000073.1"/>
</dbReference>
<keyword evidence="8" id="KW-1185">Reference proteome</keyword>
<dbReference type="InterPro" id="IPR011545">
    <property type="entry name" value="DEAD/DEAH_box_helicase_dom"/>
</dbReference>
<dbReference type="Pfam" id="PF00271">
    <property type="entry name" value="Helicase_C"/>
    <property type="match status" value="1"/>
</dbReference>
<dbReference type="Gene3D" id="3.40.50.300">
    <property type="entry name" value="P-loop containing nucleotide triphosphate hydrolases"/>
    <property type="match status" value="2"/>
</dbReference>
<dbReference type="PANTHER" id="PTHR47961">
    <property type="entry name" value="DNA POLYMERASE THETA, PUTATIVE (AFU_ORTHOLOGUE AFUA_1G05260)-RELATED"/>
    <property type="match status" value="1"/>
</dbReference>
<name>A0ABX3GTT5_PAEBO</name>
<dbReference type="SUPFAM" id="SSF52540">
    <property type="entry name" value="P-loop containing nucleoside triphosphate hydrolases"/>
    <property type="match status" value="1"/>
</dbReference>
<evidence type="ECO:0000313" key="8">
    <source>
        <dbReference type="Proteomes" id="UP000187412"/>
    </source>
</evidence>
<keyword evidence="1" id="KW-0547">Nucleotide-binding</keyword>
<dbReference type="InterPro" id="IPR050474">
    <property type="entry name" value="Hel308_SKI2-like"/>
</dbReference>
<feature type="domain" description="Helicase C-terminal" evidence="6">
    <location>
        <begin position="566"/>
        <end position="776"/>
    </location>
</feature>
<evidence type="ECO:0000256" key="4">
    <source>
        <dbReference type="ARBA" id="ARBA00022840"/>
    </source>
</evidence>
<evidence type="ECO:0008006" key="9">
    <source>
        <dbReference type="Google" id="ProtNLM"/>
    </source>
</evidence>